<dbReference type="InterPro" id="IPR039537">
    <property type="entry name" value="Retrotran_Ty1/copia-like"/>
</dbReference>
<evidence type="ECO:0000256" key="5">
    <source>
        <dbReference type="ARBA" id="ARBA00022842"/>
    </source>
</evidence>
<protein>
    <submittedName>
        <fullName evidence="10">Uncharacterized protein</fullName>
    </submittedName>
</protein>
<proteinExistence type="predicted"/>
<evidence type="ECO:0000256" key="6">
    <source>
        <dbReference type="ARBA" id="ARBA00022908"/>
    </source>
</evidence>
<dbReference type="GO" id="GO:0046872">
    <property type="term" value="F:metal ion binding"/>
    <property type="evidence" value="ECO:0007669"/>
    <property type="project" value="UniProtKB-KW"/>
</dbReference>
<keyword evidence="3" id="KW-0255">Endonuclease</keyword>
<keyword evidence="11" id="KW-1185">Reference proteome</keyword>
<keyword evidence="5" id="KW-0460">Magnesium</keyword>
<reference evidence="10 11" key="1">
    <citation type="submission" date="2024-09" db="EMBL/GenBank/DDBJ databases">
        <title>Chromosome-scale assembly of Riccia fluitans.</title>
        <authorList>
            <person name="Paukszto L."/>
            <person name="Sawicki J."/>
            <person name="Karawczyk K."/>
            <person name="Piernik-Szablinska J."/>
            <person name="Szczecinska M."/>
            <person name="Mazdziarz M."/>
        </authorList>
    </citation>
    <scope>NUCLEOTIDE SEQUENCE [LARGE SCALE GENOMIC DNA]</scope>
    <source>
        <strain evidence="10">Rf_01</strain>
        <tissue evidence="10">Aerial parts of the thallus</tissue>
    </source>
</reference>
<evidence type="ECO:0000256" key="1">
    <source>
        <dbReference type="ARBA" id="ARBA00022722"/>
    </source>
</evidence>
<evidence type="ECO:0000256" key="2">
    <source>
        <dbReference type="ARBA" id="ARBA00022723"/>
    </source>
</evidence>
<dbReference type="PANTHER" id="PTHR42648">
    <property type="entry name" value="TRANSPOSASE, PUTATIVE-RELATED"/>
    <property type="match status" value="1"/>
</dbReference>
<dbReference type="PANTHER" id="PTHR42648:SF11">
    <property type="entry name" value="TRANSPOSON TY4-P GAG-POL POLYPROTEIN"/>
    <property type="match status" value="1"/>
</dbReference>
<dbReference type="GO" id="GO:0015074">
    <property type="term" value="P:DNA integration"/>
    <property type="evidence" value="ECO:0007669"/>
    <property type="project" value="UniProtKB-KW"/>
</dbReference>
<keyword evidence="8" id="KW-0239">DNA-directed DNA polymerase</keyword>
<evidence type="ECO:0000313" key="10">
    <source>
        <dbReference type="EMBL" id="KAL2610802.1"/>
    </source>
</evidence>
<keyword evidence="2" id="KW-0479">Metal-binding</keyword>
<keyword evidence="4" id="KW-0378">Hydrolase</keyword>
<dbReference type="GO" id="GO:0003887">
    <property type="term" value="F:DNA-directed DNA polymerase activity"/>
    <property type="evidence" value="ECO:0007669"/>
    <property type="project" value="UniProtKB-KW"/>
</dbReference>
<keyword evidence="8" id="KW-0548">Nucleotidyltransferase</keyword>
<evidence type="ECO:0000256" key="8">
    <source>
        <dbReference type="ARBA" id="ARBA00022932"/>
    </source>
</evidence>
<comment type="caution">
    <text evidence="10">The sequence shown here is derived from an EMBL/GenBank/DDBJ whole genome shotgun (WGS) entry which is preliminary data.</text>
</comment>
<organism evidence="10 11">
    <name type="scientific">Riccia fluitans</name>
    <dbReference type="NCBI Taxonomy" id="41844"/>
    <lineage>
        <taxon>Eukaryota</taxon>
        <taxon>Viridiplantae</taxon>
        <taxon>Streptophyta</taxon>
        <taxon>Embryophyta</taxon>
        <taxon>Marchantiophyta</taxon>
        <taxon>Marchantiopsida</taxon>
        <taxon>Marchantiidae</taxon>
        <taxon>Marchantiales</taxon>
        <taxon>Ricciaceae</taxon>
        <taxon>Riccia</taxon>
    </lineage>
</organism>
<keyword evidence="8" id="KW-0808">Transferase</keyword>
<dbReference type="GO" id="GO:0004519">
    <property type="term" value="F:endonuclease activity"/>
    <property type="evidence" value="ECO:0007669"/>
    <property type="project" value="UniProtKB-KW"/>
</dbReference>
<evidence type="ECO:0000256" key="9">
    <source>
        <dbReference type="ARBA" id="ARBA00023172"/>
    </source>
</evidence>
<dbReference type="AlphaFoldDB" id="A0ABD1XPC8"/>
<evidence type="ECO:0000256" key="7">
    <source>
        <dbReference type="ARBA" id="ARBA00022918"/>
    </source>
</evidence>
<keyword evidence="7" id="KW-0695">RNA-directed DNA polymerase</keyword>
<dbReference type="GO" id="GO:0016787">
    <property type="term" value="F:hydrolase activity"/>
    <property type="evidence" value="ECO:0007669"/>
    <property type="project" value="UniProtKB-KW"/>
</dbReference>
<keyword evidence="6" id="KW-0229">DNA integration</keyword>
<keyword evidence="9" id="KW-0233">DNA recombination</keyword>
<accession>A0ABD1XPC8</accession>
<evidence type="ECO:0000256" key="4">
    <source>
        <dbReference type="ARBA" id="ARBA00022801"/>
    </source>
</evidence>
<evidence type="ECO:0000256" key="3">
    <source>
        <dbReference type="ARBA" id="ARBA00022759"/>
    </source>
</evidence>
<dbReference type="Proteomes" id="UP001605036">
    <property type="component" value="Unassembled WGS sequence"/>
</dbReference>
<dbReference type="InterPro" id="IPR012337">
    <property type="entry name" value="RNaseH-like_sf"/>
</dbReference>
<keyword evidence="1" id="KW-0540">Nuclease</keyword>
<dbReference type="GO" id="GO:0006310">
    <property type="term" value="P:DNA recombination"/>
    <property type="evidence" value="ECO:0007669"/>
    <property type="project" value="UniProtKB-KW"/>
</dbReference>
<dbReference type="EMBL" id="JBHFFA010000007">
    <property type="protein sequence ID" value="KAL2610802.1"/>
    <property type="molecule type" value="Genomic_DNA"/>
</dbReference>
<name>A0ABD1XPC8_9MARC</name>
<dbReference type="SUPFAM" id="SSF53098">
    <property type="entry name" value="Ribonuclease H-like"/>
    <property type="match status" value="1"/>
</dbReference>
<gene>
    <name evidence="10" type="ORF">R1flu_022494</name>
</gene>
<evidence type="ECO:0000313" key="11">
    <source>
        <dbReference type="Proteomes" id="UP001605036"/>
    </source>
</evidence>
<dbReference type="GO" id="GO:0003964">
    <property type="term" value="F:RNA-directed DNA polymerase activity"/>
    <property type="evidence" value="ECO:0007669"/>
    <property type="project" value="UniProtKB-KW"/>
</dbReference>
<sequence>MLSHSSLPQELWAEVVNTVAYLVNLSPYSAVQLKTPFELWHNRVPDNSKLLVFGYDAYAHTPKENQTKLDPKAKK</sequence>